<reference evidence="1" key="2">
    <citation type="journal article" date="2015" name="Data Brief">
        <title>Shoot transcriptome of the giant reed, Arundo donax.</title>
        <authorList>
            <person name="Barrero R.A."/>
            <person name="Guerrero F.D."/>
            <person name="Moolhuijzen P."/>
            <person name="Goolsby J.A."/>
            <person name="Tidwell J."/>
            <person name="Bellgard S.E."/>
            <person name="Bellgard M.I."/>
        </authorList>
    </citation>
    <scope>NUCLEOTIDE SEQUENCE</scope>
    <source>
        <tissue evidence="1">Shoot tissue taken approximately 20 cm above the soil surface</tissue>
    </source>
</reference>
<protein>
    <submittedName>
        <fullName evidence="1">Uncharacterized protein</fullName>
    </submittedName>
</protein>
<dbReference type="AlphaFoldDB" id="A0A0A9BE24"/>
<name>A0A0A9BE24_ARUDO</name>
<reference evidence="1" key="1">
    <citation type="submission" date="2014-09" db="EMBL/GenBank/DDBJ databases">
        <authorList>
            <person name="Magalhaes I.L.F."/>
            <person name="Oliveira U."/>
            <person name="Santos F.R."/>
            <person name="Vidigal T.H.D.A."/>
            <person name="Brescovit A.D."/>
            <person name="Santos A.J."/>
        </authorList>
    </citation>
    <scope>NUCLEOTIDE SEQUENCE</scope>
    <source>
        <tissue evidence="1">Shoot tissue taken approximately 20 cm above the soil surface</tissue>
    </source>
</reference>
<organism evidence="1">
    <name type="scientific">Arundo donax</name>
    <name type="common">Giant reed</name>
    <name type="synonym">Donax arundinaceus</name>
    <dbReference type="NCBI Taxonomy" id="35708"/>
    <lineage>
        <taxon>Eukaryota</taxon>
        <taxon>Viridiplantae</taxon>
        <taxon>Streptophyta</taxon>
        <taxon>Embryophyta</taxon>
        <taxon>Tracheophyta</taxon>
        <taxon>Spermatophyta</taxon>
        <taxon>Magnoliopsida</taxon>
        <taxon>Liliopsida</taxon>
        <taxon>Poales</taxon>
        <taxon>Poaceae</taxon>
        <taxon>PACMAD clade</taxon>
        <taxon>Arundinoideae</taxon>
        <taxon>Arundineae</taxon>
        <taxon>Arundo</taxon>
    </lineage>
</organism>
<sequence>MACSGLIDVLALYPRRLLPLHQQLLAFCLQLTQHKLAPVGCS</sequence>
<evidence type="ECO:0000313" key="1">
    <source>
        <dbReference type="EMBL" id="JAD60418.1"/>
    </source>
</evidence>
<proteinExistence type="predicted"/>
<dbReference type="EMBL" id="GBRH01237477">
    <property type="protein sequence ID" value="JAD60418.1"/>
    <property type="molecule type" value="Transcribed_RNA"/>
</dbReference>
<accession>A0A0A9BE24</accession>